<dbReference type="AlphaFoldDB" id="A0A3Q7RZ92"/>
<dbReference type="RefSeq" id="XP_025746181.1">
    <property type="nucleotide sequence ID" value="XM_025890396.1"/>
</dbReference>
<evidence type="ECO:0000313" key="2">
    <source>
        <dbReference type="Proteomes" id="UP000286641"/>
    </source>
</evidence>
<organism evidence="2 3">
    <name type="scientific">Callorhinus ursinus</name>
    <name type="common">Northern fur seal</name>
    <dbReference type="NCBI Taxonomy" id="34884"/>
    <lineage>
        <taxon>Eukaryota</taxon>
        <taxon>Metazoa</taxon>
        <taxon>Chordata</taxon>
        <taxon>Craniata</taxon>
        <taxon>Vertebrata</taxon>
        <taxon>Euteleostomi</taxon>
        <taxon>Mammalia</taxon>
        <taxon>Eutheria</taxon>
        <taxon>Laurasiatheria</taxon>
        <taxon>Carnivora</taxon>
        <taxon>Caniformia</taxon>
        <taxon>Pinnipedia</taxon>
        <taxon>Otariidae</taxon>
        <taxon>Callorhinus</taxon>
    </lineage>
</organism>
<proteinExistence type="predicted"/>
<feature type="compositionally biased region" description="Low complexity" evidence="1">
    <location>
        <begin position="1"/>
        <end position="10"/>
    </location>
</feature>
<evidence type="ECO:0000256" key="1">
    <source>
        <dbReference type="SAM" id="MobiDB-lite"/>
    </source>
</evidence>
<accession>A0A3Q7RZ92</accession>
<name>A0A3Q7RZ92_CALUR</name>
<gene>
    <name evidence="3" type="primary">CUNH6orf223</name>
</gene>
<reference key="1">
    <citation type="submission" date="2019-01" db="UniProtKB">
        <authorList>
            <consortium name="RefSeq"/>
        </authorList>
    </citation>
    <scope>IDENTIFICATION</scope>
</reference>
<feature type="region of interest" description="Disordered" evidence="1">
    <location>
        <begin position="149"/>
        <end position="182"/>
    </location>
</feature>
<dbReference type="Proteomes" id="UP000286641">
    <property type="component" value="Unplaced"/>
</dbReference>
<sequence length="310" mass="32505">MMPPAEAGAPAQGGGPAGMGWARPGSAEAEVVVAKGAGGGGLLRLGPWEKTSPQLPSALREKSWEAPGYEGFWEGATGGGGGGEGGRGLHLHSPTFPCFPPLPLAPLWPLWPQAGEEGGSRQRALFTIRSPGAQAAYLAIPTLLKARASRSGETSGVLEDRKSRCFGQREQNRRRLGSGLYPPARGERATWLGAGTPLDARGRSAGPESAPWKPGAVGARPLLATPPGHALPRWRLPRQESFLHGLCRPLRPHPDLGESDSAEPASLHLSPHTRSARRNYKIAGALLTRSNYPPPLFSAALCGAGPTRPN</sequence>
<dbReference type="CTD" id="221416"/>
<feature type="region of interest" description="Disordered" evidence="1">
    <location>
        <begin position="1"/>
        <end position="23"/>
    </location>
</feature>
<evidence type="ECO:0000313" key="3">
    <source>
        <dbReference type="RefSeq" id="XP_025746181.1"/>
    </source>
</evidence>
<protein>
    <submittedName>
        <fullName evidence="3">LOW QUALITY PROTEIN: uncharacterized protein C6orf223 homolog</fullName>
    </submittedName>
</protein>
<dbReference type="InParanoid" id="A0A3Q7RZ92"/>
<keyword evidence="2" id="KW-1185">Reference proteome</keyword>
<feature type="region of interest" description="Disordered" evidence="1">
    <location>
        <begin position="254"/>
        <end position="274"/>
    </location>
</feature>
<reference evidence="3" key="2">
    <citation type="submission" date="2025-08" db="UniProtKB">
        <authorList>
            <consortium name="RefSeq"/>
        </authorList>
    </citation>
    <scope>IDENTIFICATION</scope>
    <source>
        <tissue evidence="3">Blood</tissue>
    </source>
</reference>